<organism evidence="1 2">
    <name type="scientific">Eretmocerus hayati</name>
    <dbReference type="NCBI Taxonomy" id="131215"/>
    <lineage>
        <taxon>Eukaryota</taxon>
        <taxon>Metazoa</taxon>
        <taxon>Ecdysozoa</taxon>
        <taxon>Arthropoda</taxon>
        <taxon>Hexapoda</taxon>
        <taxon>Insecta</taxon>
        <taxon>Pterygota</taxon>
        <taxon>Neoptera</taxon>
        <taxon>Endopterygota</taxon>
        <taxon>Hymenoptera</taxon>
        <taxon>Apocrita</taxon>
        <taxon>Proctotrupomorpha</taxon>
        <taxon>Chalcidoidea</taxon>
        <taxon>Aphelinidae</taxon>
        <taxon>Aphelininae</taxon>
        <taxon>Eretmocerus</taxon>
    </lineage>
</organism>
<reference evidence="1" key="1">
    <citation type="submission" date="2023-04" db="EMBL/GenBank/DDBJ databases">
        <title>A chromosome-level genome assembly of the parasitoid wasp Eretmocerus hayati.</title>
        <authorList>
            <person name="Zhong Y."/>
            <person name="Liu S."/>
            <person name="Liu Y."/>
        </authorList>
    </citation>
    <scope>NUCLEOTIDE SEQUENCE</scope>
    <source>
        <strain evidence="1">ZJU_SS_LIU_2023</strain>
    </source>
</reference>
<evidence type="ECO:0000313" key="2">
    <source>
        <dbReference type="Proteomes" id="UP001239111"/>
    </source>
</evidence>
<accession>A0ACC2NBM4</accession>
<name>A0ACC2NBM4_9HYME</name>
<evidence type="ECO:0000313" key="1">
    <source>
        <dbReference type="EMBL" id="KAJ8667020.1"/>
    </source>
</evidence>
<proteinExistence type="predicted"/>
<sequence length="602" mass="63070">MFKYWKIKMFLDAPSLFQIILGLAAILTVVSCKDFHPHQHHVDHHHAKPASQRYRETKNKRGIEYPLGLSLGSPLQGIHPVPPVASPFAQGYSNFGGYSGGISNFAGGIPLGLNAGQFGAQSQPAAFSTLGAQSLGGLSGGYGLGQQLLLGQGSGYNAQPSNLNLANLLGIQESSSQPISLGQFSSFDGRASPISAGHPVNLGQFSSFDGRSSPISFASQGLVNAASQQSYNSVFAPSPQIHSSQQIQPLTFSLPIGMANPQISTVQQVAAGPSHATLSNLGSHSISLAPAHSNNIISYSTLSSGSNSPRDTSSHTASGSYMIAAPSQHQSLSSPTNFRLPVPSIVSSSSSPSYTIASLTSPPGTHLQLSTALSQQNRQPYREMVKIPESMGPSSSMVHSNPPSMSSGSPSSLVVNSPSSPDYSRNDSGSALPSSSGQPLTSYGTPAMTYTIPSTSYGTPTHSHAIPNSNQNSQKEIPSLSFTSAMTNYSALNPSSPFQTNSLKGPSSFSNPSTRYGPSSSSISFSAPNFKDSQPSPPSGISNSIDTYSASPYDDVSDTSSSYSSVSPRYTRYPTIRTSSYSETPEYPSSQSYDTISYSVSV</sequence>
<keyword evidence="2" id="KW-1185">Reference proteome</keyword>
<gene>
    <name evidence="1" type="ORF">QAD02_008682</name>
</gene>
<protein>
    <submittedName>
        <fullName evidence="1">Uncharacterized protein</fullName>
    </submittedName>
</protein>
<dbReference type="EMBL" id="CM056744">
    <property type="protein sequence ID" value="KAJ8667020.1"/>
    <property type="molecule type" value="Genomic_DNA"/>
</dbReference>
<dbReference type="Proteomes" id="UP001239111">
    <property type="component" value="Chromosome 4"/>
</dbReference>
<comment type="caution">
    <text evidence="1">The sequence shown here is derived from an EMBL/GenBank/DDBJ whole genome shotgun (WGS) entry which is preliminary data.</text>
</comment>